<dbReference type="InterPro" id="IPR036388">
    <property type="entry name" value="WH-like_DNA-bd_sf"/>
</dbReference>
<accession>A0A3S5Y4F2</accession>
<dbReference type="PANTHER" id="PTHR33164">
    <property type="entry name" value="TRANSCRIPTIONAL REGULATOR, MARR FAMILY"/>
    <property type="match status" value="1"/>
</dbReference>
<dbReference type="InterPro" id="IPR039422">
    <property type="entry name" value="MarR/SlyA-like"/>
</dbReference>
<evidence type="ECO:0000313" key="3">
    <source>
        <dbReference type="Proteomes" id="UP000006892"/>
    </source>
</evidence>
<reference evidence="2" key="1">
    <citation type="journal article" date="2010" name="PLoS Genet.">
        <title>The genome of a pathogenic rhodococcus: cooptive virulence underpinned by key gene acquisitions.</title>
        <authorList>
            <person name="Letek M."/>
            <person name="Gonzalez P."/>
            <person name="Macarthur I."/>
            <person name="Rodriguez H."/>
            <person name="Freeman T.C."/>
            <person name="Valero-Rello A."/>
            <person name="Blanco M."/>
            <person name="Buckley T."/>
            <person name="Cherevach I."/>
            <person name="Fahey R."/>
            <person name="Hapeshi A."/>
            <person name="Holdstock J."/>
            <person name="Leadon D."/>
            <person name="Navas J."/>
            <person name="Ocampo A."/>
            <person name="Quail M.A."/>
            <person name="Sanders M."/>
            <person name="Scortti M.M."/>
            <person name="Prescott J.F."/>
            <person name="Fogarty U."/>
            <person name="Meijer W.G."/>
            <person name="Parkhill J."/>
            <person name="Bentley S.D."/>
            <person name="Vazquez-Boland J.A."/>
        </authorList>
    </citation>
    <scope>NUCLEOTIDE SEQUENCE [LARGE SCALE GENOMIC DNA]</scope>
    <source>
        <strain evidence="2 3">103S</strain>
    </source>
</reference>
<sequence>MMAEATTAETLIGLLRDVIRRGRELNAHLARESDGDLLTEPLGALLSLVGAAEGSRCNALADRMRITPSTLSRHIAHAEELGYLTRIPDPADRRATLPALTAAGEAILERYRSRQREWLLHSISDWTDDEVQQLVDGLTHLKASFRDRVSAL</sequence>
<dbReference type="PANTHER" id="PTHR33164:SF57">
    <property type="entry name" value="MARR-FAMILY TRANSCRIPTIONAL REGULATOR"/>
    <property type="match status" value="1"/>
</dbReference>
<gene>
    <name evidence="2" type="ordered locus">REQ_13260</name>
</gene>
<dbReference type="EMBL" id="FN563149">
    <property type="protein sequence ID" value="CBH47415.1"/>
    <property type="molecule type" value="Genomic_DNA"/>
</dbReference>
<organism evidence="2">
    <name type="scientific">Rhodococcus hoagii (strain 103S)</name>
    <name type="common">Rhodococcus equi</name>
    <dbReference type="NCBI Taxonomy" id="685727"/>
    <lineage>
        <taxon>Bacteria</taxon>
        <taxon>Bacillati</taxon>
        <taxon>Actinomycetota</taxon>
        <taxon>Actinomycetes</taxon>
        <taxon>Mycobacteriales</taxon>
        <taxon>Nocardiaceae</taxon>
        <taxon>Prescottella</taxon>
    </lineage>
</organism>
<dbReference type="KEGG" id="req:REQ_13260"/>
<dbReference type="SUPFAM" id="SSF46785">
    <property type="entry name" value="Winged helix' DNA-binding domain"/>
    <property type="match status" value="1"/>
</dbReference>
<proteinExistence type="predicted"/>
<dbReference type="InterPro" id="IPR036390">
    <property type="entry name" value="WH_DNA-bd_sf"/>
</dbReference>
<dbReference type="GO" id="GO:0006950">
    <property type="term" value="P:response to stress"/>
    <property type="evidence" value="ECO:0007669"/>
    <property type="project" value="TreeGrafter"/>
</dbReference>
<dbReference type="AlphaFoldDB" id="A0A3S5Y4F2"/>
<dbReference type="InterPro" id="IPR000835">
    <property type="entry name" value="HTH_MarR-typ"/>
</dbReference>
<dbReference type="SMART" id="SM00347">
    <property type="entry name" value="HTH_MARR"/>
    <property type="match status" value="1"/>
</dbReference>
<dbReference type="Gene3D" id="1.10.10.10">
    <property type="entry name" value="Winged helix-like DNA-binding domain superfamily/Winged helix DNA-binding domain"/>
    <property type="match status" value="1"/>
</dbReference>
<dbReference type="Pfam" id="PF12802">
    <property type="entry name" value="MarR_2"/>
    <property type="match status" value="1"/>
</dbReference>
<dbReference type="Proteomes" id="UP001154400">
    <property type="component" value="Chromosome"/>
</dbReference>
<dbReference type="PROSITE" id="PS50995">
    <property type="entry name" value="HTH_MARR_2"/>
    <property type="match status" value="1"/>
</dbReference>
<dbReference type="GO" id="GO:0003700">
    <property type="term" value="F:DNA-binding transcription factor activity"/>
    <property type="evidence" value="ECO:0007669"/>
    <property type="project" value="InterPro"/>
</dbReference>
<evidence type="ECO:0000259" key="1">
    <source>
        <dbReference type="PROSITE" id="PS50995"/>
    </source>
</evidence>
<protein>
    <submittedName>
        <fullName evidence="2">MarR family transcriptional regulator</fullName>
    </submittedName>
</protein>
<evidence type="ECO:0000313" key="2">
    <source>
        <dbReference type="EMBL" id="CBH47415.1"/>
    </source>
</evidence>
<name>A0A3S5Y4F2_RHOH1</name>
<feature type="domain" description="HTH marR-type" evidence="1">
    <location>
        <begin position="11"/>
        <end position="143"/>
    </location>
</feature>